<dbReference type="Proteomes" id="UP001202328">
    <property type="component" value="Unassembled WGS sequence"/>
</dbReference>
<evidence type="ECO:0000313" key="1">
    <source>
        <dbReference type="EMBL" id="KAI3911373.1"/>
    </source>
</evidence>
<evidence type="ECO:0000313" key="2">
    <source>
        <dbReference type="Proteomes" id="UP001202328"/>
    </source>
</evidence>
<sequence length="72" mass="7769">MVHLKQLLLLMSGRKKAYLSGSGLKIRNSCSVNDPVADNFYSCGSVNDPAAATFYSHGSVNDPVANNFLSYI</sequence>
<reference evidence="1" key="1">
    <citation type="submission" date="2022-04" db="EMBL/GenBank/DDBJ databases">
        <title>A functionally conserved STORR gene fusion in Papaver species that diverged 16.8 million years ago.</title>
        <authorList>
            <person name="Catania T."/>
        </authorList>
    </citation>
    <scope>NUCLEOTIDE SEQUENCE</scope>
    <source>
        <strain evidence="1">S-188037</strain>
    </source>
</reference>
<accession>A0AAD4XGW3</accession>
<protein>
    <submittedName>
        <fullName evidence="1">Uncharacterized protein</fullName>
    </submittedName>
</protein>
<keyword evidence="2" id="KW-1185">Reference proteome</keyword>
<dbReference type="AlphaFoldDB" id="A0AAD4XGW3"/>
<organism evidence="1 2">
    <name type="scientific">Papaver atlanticum</name>
    <dbReference type="NCBI Taxonomy" id="357466"/>
    <lineage>
        <taxon>Eukaryota</taxon>
        <taxon>Viridiplantae</taxon>
        <taxon>Streptophyta</taxon>
        <taxon>Embryophyta</taxon>
        <taxon>Tracheophyta</taxon>
        <taxon>Spermatophyta</taxon>
        <taxon>Magnoliopsida</taxon>
        <taxon>Ranunculales</taxon>
        <taxon>Papaveraceae</taxon>
        <taxon>Papaveroideae</taxon>
        <taxon>Papaver</taxon>
    </lineage>
</organism>
<dbReference type="EMBL" id="JAJJMB010010045">
    <property type="protein sequence ID" value="KAI3911373.1"/>
    <property type="molecule type" value="Genomic_DNA"/>
</dbReference>
<comment type="caution">
    <text evidence="1">The sequence shown here is derived from an EMBL/GenBank/DDBJ whole genome shotgun (WGS) entry which is preliminary data.</text>
</comment>
<proteinExistence type="predicted"/>
<gene>
    <name evidence="1" type="ORF">MKW98_010260</name>
</gene>
<name>A0AAD4XGW3_9MAGN</name>